<protein>
    <submittedName>
        <fullName evidence="2">Uncharacterized protein</fullName>
    </submittedName>
</protein>
<evidence type="ECO:0000256" key="1">
    <source>
        <dbReference type="SAM" id="MobiDB-lite"/>
    </source>
</evidence>
<proteinExistence type="predicted"/>
<name>A0A7R9DBE1_TIMPO</name>
<accession>A0A7R9DBE1</accession>
<reference evidence="2" key="1">
    <citation type="submission" date="2020-11" db="EMBL/GenBank/DDBJ databases">
        <authorList>
            <person name="Tran Van P."/>
        </authorList>
    </citation>
    <scope>NUCLEOTIDE SEQUENCE</scope>
</reference>
<evidence type="ECO:0000313" key="2">
    <source>
        <dbReference type="EMBL" id="CAD7410719.1"/>
    </source>
</evidence>
<sequence>MALCSRERKKGSSRVRLVARILHIFHYCAHLLEGGGRLPGRGGVNPDDESLIENRRRMLVVTLKVSWKSSAIILSSAPNLIQSRLPGVRRHGALGRPAGPGAGAGDCGIGLEFEEHNTISGSGGGDTWLRPGPPRASS</sequence>
<dbReference type="AlphaFoldDB" id="A0A7R9DBE1"/>
<gene>
    <name evidence="2" type="ORF">TPSB3V08_LOCUS7510</name>
</gene>
<organism evidence="2">
    <name type="scientific">Timema poppense</name>
    <name type="common">Walking stick</name>
    <dbReference type="NCBI Taxonomy" id="170557"/>
    <lineage>
        <taxon>Eukaryota</taxon>
        <taxon>Metazoa</taxon>
        <taxon>Ecdysozoa</taxon>
        <taxon>Arthropoda</taxon>
        <taxon>Hexapoda</taxon>
        <taxon>Insecta</taxon>
        <taxon>Pterygota</taxon>
        <taxon>Neoptera</taxon>
        <taxon>Polyneoptera</taxon>
        <taxon>Phasmatodea</taxon>
        <taxon>Timematodea</taxon>
        <taxon>Timematoidea</taxon>
        <taxon>Timematidae</taxon>
        <taxon>Timema</taxon>
    </lineage>
</organism>
<feature type="region of interest" description="Disordered" evidence="1">
    <location>
        <begin position="117"/>
        <end position="138"/>
    </location>
</feature>
<dbReference type="EMBL" id="OD004933">
    <property type="protein sequence ID" value="CAD7410719.1"/>
    <property type="molecule type" value="Genomic_DNA"/>
</dbReference>